<proteinExistence type="predicted"/>
<feature type="non-terminal residue" evidence="1">
    <location>
        <position position="121"/>
    </location>
</feature>
<accession>A0A9N9K4Y3</accession>
<gene>
    <name evidence="1" type="ORF">CPELLU_LOCUS18647</name>
</gene>
<name>A0A9N9K4Y3_9GLOM</name>
<evidence type="ECO:0000313" key="1">
    <source>
        <dbReference type="EMBL" id="CAG8810974.1"/>
    </source>
</evidence>
<organism evidence="1 2">
    <name type="scientific">Cetraspora pellucida</name>
    <dbReference type="NCBI Taxonomy" id="1433469"/>
    <lineage>
        <taxon>Eukaryota</taxon>
        <taxon>Fungi</taxon>
        <taxon>Fungi incertae sedis</taxon>
        <taxon>Mucoromycota</taxon>
        <taxon>Glomeromycotina</taxon>
        <taxon>Glomeromycetes</taxon>
        <taxon>Diversisporales</taxon>
        <taxon>Gigasporaceae</taxon>
        <taxon>Cetraspora</taxon>
    </lineage>
</organism>
<dbReference type="Proteomes" id="UP000789759">
    <property type="component" value="Unassembled WGS sequence"/>
</dbReference>
<sequence>EESDTNESLNLWANSVISTTSNHSQLLLRMVVSNVLLFTFVENEDTIAVFKFLAPGIKLPKLKVIGGKVLMKSAQLLQNNIIKITKNDTYGVTATFDTWTNVKQEHILKVVFITTEGQSLI</sequence>
<evidence type="ECO:0000313" key="2">
    <source>
        <dbReference type="Proteomes" id="UP000789759"/>
    </source>
</evidence>
<keyword evidence="2" id="KW-1185">Reference proteome</keyword>
<protein>
    <submittedName>
        <fullName evidence="1">15878_t:CDS:1</fullName>
    </submittedName>
</protein>
<dbReference type="AlphaFoldDB" id="A0A9N9K4Y3"/>
<comment type="caution">
    <text evidence="1">The sequence shown here is derived from an EMBL/GenBank/DDBJ whole genome shotgun (WGS) entry which is preliminary data.</text>
</comment>
<reference evidence="1" key="1">
    <citation type="submission" date="2021-06" db="EMBL/GenBank/DDBJ databases">
        <authorList>
            <person name="Kallberg Y."/>
            <person name="Tangrot J."/>
            <person name="Rosling A."/>
        </authorList>
    </citation>
    <scope>NUCLEOTIDE SEQUENCE</scope>
    <source>
        <strain evidence="1">FL966</strain>
    </source>
</reference>
<dbReference type="OrthoDB" id="2427384at2759"/>
<dbReference type="EMBL" id="CAJVQA010038473">
    <property type="protein sequence ID" value="CAG8810974.1"/>
    <property type="molecule type" value="Genomic_DNA"/>
</dbReference>